<dbReference type="EMBL" id="KZ678140">
    <property type="protein sequence ID" value="PSN63089.1"/>
    <property type="molecule type" value="Genomic_DNA"/>
</dbReference>
<evidence type="ECO:0000313" key="2">
    <source>
        <dbReference type="Proteomes" id="UP000240883"/>
    </source>
</evidence>
<organism evidence="1 2">
    <name type="scientific">Corynespora cassiicola Philippines</name>
    <dbReference type="NCBI Taxonomy" id="1448308"/>
    <lineage>
        <taxon>Eukaryota</taxon>
        <taxon>Fungi</taxon>
        <taxon>Dikarya</taxon>
        <taxon>Ascomycota</taxon>
        <taxon>Pezizomycotina</taxon>
        <taxon>Dothideomycetes</taxon>
        <taxon>Pleosporomycetidae</taxon>
        <taxon>Pleosporales</taxon>
        <taxon>Corynesporascaceae</taxon>
        <taxon>Corynespora</taxon>
    </lineage>
</organism>
<keyword evidence="2" id="KW-1185">Reference proteome</keyword>
<name>A0A2T2NCI0_CORCC</name>
<reference evidence="1 2" key="1">
    <citation type="journal article" date="2018" name="Front. Microbiol.">
        <title>Genome-Wide Analysis of Corynespora cassiicola Leaf Fall Disease Putative Effectors.</title>
        <authorList>
            <person name="Lopez D."/>
            <person name="Ribeiro S."/>
            <person name="Label P."/>
            <person name="Fumanal B."/>
            <person name="Venisse J.S."/>
            <person name="Kohler A."/>
            <person name="de Oliveira R.R."/>
            <person name="Labutti K."/>
            <person name="Lipzen A."/>
            <person name="Lail K."/>
            <person name="Bauer D."/>
            <person name="Ohm R.A."/>
            <person name="Barry K.W."/>
            <person name="Spatafora J."/>
            <person name="Grigoriev I.V."/>
            <person name="Martin F.M."/>
            <person name="Pujade-Renaud V."/>
        </authorList>
    </citation>
    <scope>NUCLEOTIDE SEQUENCE [LARGE SCALE GENOMIC DNA]</scope>
    <source>
        <strain evidence="1 2">Philippines</strain>
    </source>
</reference>
<proteinExistence type="predicted"/>
<dbReference type="AlphaFoldDB" id="A0A2T2NCI0"/>
<protein>
    <submittedName>
        <fullName evidence="1">Uncharacterized protein</fullName>
    </submittedName>
</protein>
<evidence type="ECO:0000313" key="1">
    <source>
        <dbReference type="EMBL" id="PSN63089.1"/>
    </source>
</evidence>
<sequence>MAVLWHLQPHPECSKIQINSLFTSRATSRRTTHPLDSQQHRINQTASQFLRRPNCGYADVERGGLRALRIRPVRGVRMYRVDRVHRQSGANSLHEVTPALRYTRRTRCSPSARSMTAGSALAIHPPQTHHGFIQQGALLTFPLHCQCPSI</sequence>
<gene>
    <name evidence="1" type="ORF">BS50DRAFT_104231</name>
</gene>
<accession>A0A2T2NCI0</accession>
<dbReference type="Proteomes" id="UP000240883">
    <property type="component" value="Unassembled WGS sequence"/>
</dbReference>